<comment type="caution">
    <text evidence="11">The sequence shown here is derived from an EMBL/GenBank/DDBJ whole genome shotgun (WGS) entry which is preliminary data.</text>
</comment>
<evidence type="ECO:0000256" key="10">
    <source>
        <dbReference type="RuleBase" id="RU362071"/>
    </source>
</evidence>
<keyword evidence="4 10" id="KW-1003">Cell membrane</keyword>
<feature type="transmembrane region" description="Helical" evidence="10">
    <location>
        <begin position="6"/>
        <end position="31"/>
    </location>
</feature>
<keyword evidence="12" id="KW-1185">Reference proteome</keyword>
<dbReference type="GO" id="GO:0005886">
    <property type="term" value="C:plasma membrane"/>
    <property type="evidence" value="ECO:0007669"/>
    <property type="project" value="UniProtKB-SubCell"/>
</dbReference>
<dbReference type="PRINTS" id="PR00953">
    <property type="entry name" value="TYPE3IMRPROT"/>
</dbReference>
<sequence length="262" mass="26185">MPLDLFAPGAGSVAVLLALRVGGLLLVAPFFSARTIPVAIKTSLLVVLAILLAPVAYAGVTAAGNPALVAITPTTFLCETLVGIALGLGAALLVGAVETAGDLMTTSIGLSGAALFDPLNGASSNVLAQLCQMFAVTVMLAVDGHLVMLDALAESLRAVPVGSSVNVRDGLAALVASGAHLFVLGLRFAAPVVAASIIGNVALGLLTRVAPQLNVLTIAFPLQIAVGLSATVAALAFTATWLTGWTGHYAGTIETVFAGLLR</sequence>
<evidence type="ECO:0000313" key="11">
    <source>
        <dbReference type="EMBL" id="GLC25380.1"/>
    </source>
</evidence>
<dbReference type="Pfam" id="PF01311">
    <property type="entry name" value="Bac_export_1"/>
    <property type="match status" value="1"/>
</dbReference>
<evidence type="ECO:0000256" key="2">
    <source>
        <dbReference type="ARBA" id="ARBA00009772"/>
    </source>
</evidence>
<feature type="transmembrane region" description="Helical" evidence="10">
    <location>
        <begin position="218"/>
        <end position="242"/>
    </location>
</feature>
<reference evidence="11" key="1">
    <citation type="submission" date="2022-08" db="EMBL/GenBank/DDBJ databases">
        <title>Draft genome sequencing of Roseisolibacter agri AW1220.</title>
        <authorList>
            <person name="Tobiishi Y."/>
            <person name="Tonouchi A."/>
        </authorList>
    </citation>
    <scope>NUCLEOTIDE SEQUENCE</scope>
    <source>
        <strain evidence="11">AW1220</strain>
    </source>
</reference>
<dbReference type="GO" id="GO:0044780">
    <property type="term" value="P:bacterial-type flagellum assembly"/>
    <property type="evidence" value="ECO:0007669"/>
    <property type="project" value="UniProtKB-UniRule"/>
</dbReference>
<keyword evidence="11" id="KW-0966">Cell projection</keyword>
<keyword evidence="11" id="KW-0969">Cilium</keyword>
<evidence type="ECO:0000256" key="6">
    <source>
        <dbReference type="ARBA" id="ARBA00022989"/>
    </source>
</evidence>
<proteinExistence type="inferred from homology"/>
<dbReference type="PANTHER" id="PTHR30065:SF1">
    <property type="entry name" value="SURFACE PRESENTATION OF ANTIGENS PROTEIN SPAR"/>
    <property type="match status" value="1"/>
</dbReference>
<protein>
    <recommendedName>
        <fullName evidence="3 9">Flagellar biosynthetic protein FliR</fullName>
    </recommendedName>
</protein>
<keyword evidence="5 10" id="KW-0812">Transmembrane</keyword>
<dbReference type="PANTHER" id="PTHR30065">
    <property type="entry name" value="FLAGELLAR BIOSYNTHETIC PROTEIN FLIR"/>
    <property type="match status" value="1"/>
</dbReference>
<evidence type="ECO:0000256" key="3">
    <source>
        <dbReference type="ARBA" id="ARBA00021717"/>
    </source>
</evidence>
<evidence type="ECO:0000256" key="5">
    <source>
        <dbReference type="ARBA" id="ARBA00022692"/>
    </source>
</evidence>
<comment type="subcellular location">
    <subcellularLocation>
        <location evidence="10">Cell membrane</location>
        <topology evidence="10">Multi-pass membrane protein</topology>
    </subcellularLocation>
    <subcellularLocation>
        <location evidence="10">Bacterial flagellum basal body</location>
    </subcellularLocation>
</comment>
<evidence type="ECO:0000256" key="4">
    <source>
        <dbReference type="ARBA" id="ARBA00022475"/>
    </source>
</evidence>
<keyword evidence="7 10" id="KW-0472">Membrane</keyword>
<dbReference type="InterPro" id="IPR002010">
    <property type="entry name" value="T3SS_IM_R"/>
</dbReference>
<feature type="transmembrane region" description="Helical" evidence="10">
    <location>
        <begin position="38"/>
        <end position="60"/>
    </location>
</feature>
<dbReference type="EMBL" id="BRXS01000003">
    <property type="protein sequence ID" value="GLC25380.1"/>
    <property type="molecule type" value="Genomic_DNA"/>
</dbReference>
<dbReference type="Proteomes" id="UP001161325">
    <property type="component" value="Unassembled WGS sequence"/>
</dbReference>
<name>A0AA37QFE1_9BACT</name>
<evidence type="ECO:0000256" key="9">
    <source>
        <dbReference type="NCBIfam" id="TIGR01400"/>
    </source>
</evidence>
<dbReference type="InterPro" id="IPR006303">
    <property type="entry name" value="FliR"/>
</dbReference>
<dbReference type="GO" id="GO:0006605">
    <property type="term" value="P:protein targeting"/>
    <property type="evidence" value="ECO:0007669"/>
    <property type="project" value="UniProtKB-UniRule"/>
</dbReference>
<evidence type="ECO:0000256" key="7">
    <source>
        <dbReference type="ARBA" id="ARBA00023136"/>
    </source>
</evidence>
<keyword evidence="11" id="KW-0282">Flagellum</keyword>
<dbReference type="RefSeq" id="WP_284349835.1">
    <property type="nucleotide sequence ID" value="NZ_BRXS01000003.1"/>
</dbReference>
<accession>A0AA37QFE1</accession>
<feature type="transmembrane region" description="Helical" evidence="10">
    <location>
        <begin position="80"/>
        <end position="101"/>
    </location>
</feature>
<evidence type="ECO:0000313" key="12">
    <source>
        <dbReference type="Proteomes" id="UP001161325"/>
    </source>
</evidence>
<gene>
    <name evidence="11" type="primary">fliR</name>
    <name evidence="11" type="ORF">rosag_18930</name>
</gene>
<feature type="transmembrane region" description="Helical" evidence="10">
    <location>
        <begin position="188"/>
        <end position="206"/>
    </location>
</feature>
<comment type="function">
    <text evidence="1 10">Role in flagellar biosynthesis.</text>
</comment>
<organism evidence="11 12">
    <name type="scientific">Roseisolibacter agri</name>
    <dbReference type="NCBI Taxonomy" id="2014610"/>
    <lineage>
        <taxon>Bacteria</taxon>
        <taxon>Pseudomonadati</taxon>
        <taxon>Gemmatimonadota</taxon>
        <taxon>Gemmatimonadia</taxon>
        <taxon>Gemmatimonadales</taxon>
        <taxon>Gemmatimonadaceae</taxon>
        <taxon>Roseisolibacter</taxon>
    </lineage>
</organism>
<comment type="similarity">
    <text evidence="2 10">Belongs to the FliR/MopE/SpaR family.</text>
</comment>
<dbReference type="NCBIfam" id="TIGR01400">
    <property type="entry name" value="fliR"/>
    <property type="match status" value="1"/>
</dbReference>
<dbReference type="AlphaFoldDB" id="A0AA37QFE1"/>
<evidence type="ECO:0000256" key="8">
    <source>
        <dbReference type="ARBA" id="ARBA00023143"/>
    </source>
</evidence>
<keyword evidence="6 10" id="KW-1133">Transmembrane helix</keyword>
<evidence type="ECO:0000256" key="1">
    <source>
        <dbReference type="ARBA" id="ARBA00002578"/>
    </source>
</evidence>
<dbReference type="GO" id="GO:0009425">
    <property type="term" value="C:bacterial-type flagellum basal body"/>
    <property type="evidence" value="ECO:0007669"/>
    <property type="project" value="UniProtKB-SubCell"/>
</dbReference>
<keyword evidence="8 10" id="KW-0975">Bacterial flagellum</keyword>